<evidence type="ECO:0000313" key="2">
    <source>
        <dbReference type="EMBL" id="MBT1445234.1"/>
    </source>
</evidence>
<gene>
    <name evidence="2" type="ORF">KJI95_11950</name>
</gene>
<dbReference type="Proteomes" id="UP001195903">
    <property type="component" value="Unassembled WGS sequence"/>
</dbReference>
<keyword evidence="3" id="KW-1185">Reference proteome</keyword>
<dbReference type="EMBL" id="JAHEPS010000004">
    <property type="protein sequence ID" value="MBT1445234.1"/>
    <property type="molecule type" value="Genomic_DNA"/>
</dbReference>
<reference evidence="2 3" key="1">
    <citation type="submission" date="2021-05" db="EMBL/GenBank/DDBJ databases">
        <title>Shewanella sp. JM162201.</title>
        <authorList>
            <person name="Xu S."/>
            <person name="Li A."/>
        </authorList>
    </citation>
    <scope>NUCLEOTIDE SEQUENCE [LARGE SCALE GENOMIC DNA]</scope>
    <source>
        <strain evidence="2 3">JM162201</strain>
    </source>
</reference>
<dbReference type="RefSeq" id="WP_214507437.1">
    <property type="nucleotide sequence ID" value="NZ_JAHEPS010000004.1"/>
</dbReference>
<protein>
    <submittedName>
        <fullName evidence="2">Uncharacterized protein</fullName>
    </submittedName>
</protein>
<organism evidence="2 3">
    <name type="scientific">Shewanella jiangmenensis</name>
    <dbReference type="NCBI Taxonomy" id="2837387"/>
    <lineage>
        <taxon>Bacteria</taxon>
        <taxon>Pseudomonadati</taxon>
        <taxon>Pseudomonadota</taxon>
        <taxon>Gammaproteobacteria</taxon>
        <taxon>Alteromonadales</taxon>
        <taxon>Shewanellaceae</taxon>
        <taxon>Shewanella</taxon>
    </lineage>
</organism>
<feature type="transmembrane region" description="Helical" evidence="1">
    <location>
        <begin position="43"/>
        <end position="60"/>
    </location>
</feature>
<comment type="caution">
    <text evidence="2">The sequence shown here is derived from an EMBL/GenBank/DDBJ whole genome shotgun (WGS) entry which is preliminary data.</text>
</comment>
<sequence length="121" mass="13700">MIYSQFHTPPMHERFSGLKGFAMFAAGLLVLGLSLMALPFILLAGAVTFVLFALFGRFWLGKLRRQMEAQQQAAAQKAYGFNAEFAGQNAEQSDVFVKFRDRDSFRPRPHKGETFEHDPLN</sequence>
<keyword evidence="1" id="KW-1133">Transmembrane helix</keyword>
<evidence type="ECO:0000256" key="1">
    <source>
        <dbReference type="SAM" id="Phobius"/>
    </source>
</evidence>
<accession>A0ABS5V6A3</accession>
<feature type="transmembrane region" description="Helical" evidence="1">
    <location>
        <begin position="20"/>
        <end position="37"/>
    </location>
</feature>
<name>A0ABS5V6A3_9GAMM</name>
<evidence type="ECO:0000313" key="3">
    <source>
        <dbReference type="Proteomes" id="UP001195903"/>
    </source>
</evidence>
<keyword evidence="1" id="KW-0472">Membrane</keyword>
<proteinExistence type="predicted"/>
<keyword evidence="1" id="KW-0812">Transmembrane</keyword>